<dbReference type="SUPFAM" id="SSF53335">
    <property type="entry name" value="S-adenosyl-L-methionine-dependent methyltransferases"/>
    <property type="match status" value="1"/>
</dbReference>
<sequence length="266" mass="28288">MTSVSFNSMAASYERMAGGATRELIERALPLLPPITSSSVVLDNACGTGLASSAVLRLATPATLHAIDAAPAMVEIAAGVLPPTVHTAVMPGESLSFPDGTFTHSLTNLGLFAFTDPAKGAREIHRTLRDGGVALVTGWASHAHLDIVERVQKTLRPGVAPRSFPISEDWLRVETYKRTLEGAGFGNVEVTTREVCWAAESLDDLVDLLLGVLEKMIAEDLTEGEMANGRKLAREYAEPEVRKMTRPGGGEVLGISLTGIVAICRK</sequence>
<dbReference type="OrthoDB" id="2013972at2759"/>
<dbReference type="InterPro" id="IPR013216">
    <property type="entry name" value="Methyltransf_11"/>
</dbReference>
<dbReference type="PANTHER" id="PTHR43591:SF105">
    <property type="entry name" value="METHYLTRANSFERASE DOMAIN-CONTAINING PROTEIN-RELATED"/>
    <property type="match status" value="1"/>
</dbReference>
<reference evidence="3 4" key="1">
    <citation type="submission" date="2019-06" db="EMBL/GenBank/DDBJ databases">
        <title>Draft genome sequence of the filamentous fungus Phialemoniopsis curvata isolated from diesel fuel.</title>
        <authorList>
            <person name="Varaljay V.A."/>
            <person name="Lyon W.J."/>
            <person name="Crouch A.L."/>
            <person name="Drake C.E."/>
            <person name="Hollomon J.M."/>
            <person name="Nadeau L.J."/>
            <person name="Nunn H.S."/>
            <person name="Stevenson B.S."/>
            <person name="Bojanowski C.L."/>
            <person name="Crookes-Goodson W.J."/>
        </authorList>
    </citation>
    <scope>NUCLEOTIDE SEQUENCE [LARGE SCALE GENOMIC DNA]</scope>
    <source>
        <strain evidence="3 4">D216</strain>
    </source>
</reference>
<proteinExistence type="inferred from homology"/>
<keyword evidence="4" id="KW-1185">Reference proteome</keyword>
<dbReference type="InParanoid" id="A0A507APP1"/>
<dbReference type="Gene3D" id="3.40.50.150">
    <property type="entry name" value="Vaccinia Virus protein VP39"/>
    <property type="match status" value="1"/>
</dbReference>
<evidence type="ECO:0000313" key="4">
    <source>
        <dbReference type="Proteomes" id="UP000319257"/>
    </source>
</evidence>
<dbReference type="STRING" id="1093900.A0A507APP1"/>
<feature type="domain" description="Methyltransferase type 11" evidence="2">
    <location>
        <begin position="42"/>
        <end position="135"/>
    </location>
</feature>
<dbReference type="Pfam" id="PF08241">
    <property type="entry name" value="Methyltransf_11"/>
    <property type="match status" value="1"/>
</dbReference>
<name>A0A507APP1_9PEZI</name>
<dbReference type="PANTHER" id="PTHR43591">
    <property type="entry name" value="METHYLTRANSFERASE"/>
    <property type="match status" value="1"/>
</dbReference>
<evidence type="ECO:0000259" key="2">
    <source>
        <dbReference type="Pfam" id="PF08241"/>
    </source>
</evidence>
<dbReference type="EMBL" id="SKBQ01000009">
    <property type="protein sequence ID" value="TPX06808.1"/>
    <property type="molecule type" value="Genomic_DNA"/>
</dbReference>
<gene>
    <name evidence="3" type="ORF">E0L32_002304</name>
</gene>
<comment type="caution">
    <text evidence="3">The sequence shown here is derived from an EMBL/GenBank/DDBJ whole genome shotgun (WGS) entry which is preliminary data.</text>
</comment>
<dbReference type="InterPro" id="IPR029063">
    <property type="entry name" value="SAM-dependent_MTases_sf"/>
</dbReference>
<dbReference type="CDD" id="cd02440">
    <property type="entry name" value="AdoMet_MTases"/>
    <property type="match status" value="1"/>
</dbReference>
<comment type="similarity">
    <text evidence="1">Belongs to the methyltransferase superfamily. LaeA methyltransferase family.</text>
</comment>
<evidence type="ECO:0000313" key="3">
    <source>
        <dbReference type="EMBL" id="TPX06808.1"/>
    </source>
</evidence>
<evidence type="ECO:0000256" key="1">
    <source>
        <dbReference type="ARBA" id="ARBA00038158"/>
    </source>
</evidence>
<accession>A0A507APP1</accession>
<protein>
    <recommendedName>
        <fullName evidence="2">Methyltransferase type 11 domain-containing protein</fullName>
    </recommendedName>
</protein>
<dbReference type="AlphaFoldDB" id="A0A507APP1"/>
<dbReference type="GO" id="GO:0008757">
    <property type="term" value="F:S-adenosylmethionine-dependent methyltransferase activity"/>
    <property type="evidence" value="ECO:0007669"/>
    <property type="project" value="InterPro"/>
</dbReference>
<dbReference type="RefSeq" id="XP_030988519.1">
    <property type="nucleotide sequence ID" value="XM_031136479.1"/>
</dbReference>
<dbReference type="Proteomes" id="UP000319257">
    <property type="component" value="Unassembled WGS sequence"/>
</dbReference>
<dbReference type="GeneID" id="41969751"/>
<organism evidence="3 4">
    <name type="scientific">Thyridium curvatum</name>
    <dbReference type="NCBI Taxonomy" id="1093900"/>
    <lineage>
        <taxon>Eukaryota</taxon>
        <taxon>Fungi</taxon>
        <taxon>Dikarya</taxon>
        <taxon>Ascomycota</taxon>
        <taxon>Pezizomycotina</taxon>
        <taxon>Sordariomycetes</taxon>
        <taxon>Sordariomycetidae</taxon>
        <taxon>Thyridiales</taxon>
        <taxon>Thyridiaceae</taxon>
        <taxon>Thyridium</taxon>
    </lineage>
</organism>